<reference evidence="2" key="1">
    <citation type="journal article" date="2020" name="Nature">
        <title>Giant virus diversity and host interactions through global metagenomics.</title>
        <authorList>
            <person name="Schulz F."/>
            <person name="Roux S."/>
            <person name="Paez-Espino D."/>
            <person name="Jungbluth S."/>
            <person name="Walsh D.A."/>
            <person name="Denef V.J."/>
            <person name="McMahon K.D."/>
            <person name="Konstantinidis K.T."/>
            <person name="Eloe-Fadrosh E.A."/>
            <person name="Kyrpides N.C."/>
            <person name="Woyke T."/>
        </authorList>
    </citation>
    <scope>NUCLEOTIDE SEQUENCE</scope>
    <source>
        <strain evidence="2">GVMAG-M-3300023174-207</strain>
    </source>
</reference>
<proteinExistence type="predicted"/>
<accession>A0A6C0DIZ8</accession>
<dbReference type="InterPro" id="IPR036236">
    <property type="entry name" value="Znf_C2H2_sf"/>
</dbReference>
<evidence type="ECO:0008006" key="3">
    <source>
        <dbReference type="Google" id="ProtNLM"/>
    </source>
</evidence>
<name>A0A6C0DIZ8_9ZZZZ</name>
<keyword evidence="1" id="KW-0175">Coiled coil</keyword>
<organism evidence="2">
    <name type="scientific">viral metagenome</name>
    <dbReference type="NCBI Taxonomy" id="1070528"/>
    <lineage>
        <taxon>unclassified sequences</taxon>
        <taxon>metagenomes</taxon>
        <taxon>organismal metagenomes</taxon>
    </lineage>
</organism>
<feature type="coiled-coil region" evidence="1">
    <location>
        <begin position="56"/>
        <end position="83"/>
    </location>
</feature>
<dbReference type="Gene3D" id="3.30.160.60">
    <property type="entry name" value="Classic Zinc Finger"/>
    <property type="match status" value="1"/>
</dbReference>
<dbReference type="EMBL" id="MN739628">
    <property type="protein sequence ID" value="QHT16918.1"/>
    <property type="molecule type" value="Genomic_DNA"/>
</dbReference>
<protein>
    <recommendedName>
        <fullName evidence="3">C2H2-type domain-containing protein</fullName>
    </recommendedName>
</protein>
<evidence type="ECO:0000256" key="1">
    <source>
        <dbReference type="SAM" id="Coils"/>
    </source>
</evidence>
<sequence length="253" mass="29361">MSMCEKCLKNFSSKQNLQVHGKSCKGHQIITSHKCNFCLKSYATKQNLEVHLDTCKKKKEKNNLDLSAKIDKLQETINKIANKPQTIINNDNRVVNINILNKMISYGCEPINLSLDKIEGITDTDYTFETLSNFTVYKDLVKPYYSNSEGKMCALLVDKERMKIKAIDENFNIVTHDPEFIVTNLFKKSKVMKDRTKTYLDKTDFENYHIIQKAINAINDPVKLKKHMKNFKSTFLDKIQPEIVIKFIEDYGE</sequence>
<dbReference type="AlphaFoldDB" id="A0A6C0DIZ8"/>
<dbReference type="SUPFAM" id="SSF57667">
    <property type="entry name" value="beta-beta-alpha zinc fingers"/>
    <property type="match status" value="1"/>
</dbReference>
<evidence type="ECO:0000313" key="2">
    <source>
        <dbReference type="EMBL" id="QHT16918.1"/>
    </source>
</evidence>